<feature type="transmembrane region" description="Helical" evidence="2">
    <location>
        <begin position="63"/>
        <end position="83"/>
    </location>
</feature>
<keyword evidence="2" id="KW-0472">Membrane</keyword>
<evidence type="ECO:0000256" key="1">
    <source>
        <dbReference type="SAM" id="MobiDB-lite"/>
    </source>
</evidence>
<dbReference type="AlphaFoldDB" id="A0A1A9V1I9"/>
<feature type="compositionally biased region" description="Pro residues" evidence="1">
    <location>
        <begin position="92"/>
        <end position="109"/>
    </location>
</feature>
<evidence type="ECO:0000313" key="4">
    <source>
        <dbReference type="Proteomes" id="UP000078200"/>
    </source>
</evidence>
<feature type="transmembrane region" description="Helical" evidence="2">
    <location>
        <begin position="35"/>
        <end position="56"/>
    </location>
</feature>
<sequence>MSSTVRASSSPPKLDISRPPCVVNRSSLVSSVPSTYIWCVRYLFPLGIVAEATFIISGCWCKICCNNCCCFLLLLIAAANAAAEFDGMMLSLPPPPPPPPPPPTPPPPKAGSWVDLALSVHPPECLSYDGGLFS</sequence>
<keyword evidence="4" id="KW-1185">Reference proteome</keyword>
<protein>
    <submittedName>
        <fullName evidence="3">Uncharacterized protein</fullName>
    </submittedName>
</protein>
<dbReference type="EnsemblMetazoa" id="GAUT022834-RA">
    <property type="protein sequence ID" value="GAUT022834-PA"/>
    <property type="gene ID" value="GAUT022834"/>
</dbReference>
<dbReference type="VEuPathDB" id="VectorBase:GAUT022834"/>
<feature type="region of interest" description="Disordered" evidence="1">
    <location>
        <begin position="92"/>
        <end position="111"/>
    </location>
</feature>
<proteinExistence type="predicted"/>
<name>A0A1A9V1I9_GLOAU</name>
<accession>A0A1A9V1I9</accession>
<keyword evidence="2" id="KW-0812">Transmembrane</keyword>
<keyword evidence="2" id="KW-1133">Transmembrane helix</keyword>
<reference evidence="3" key="1">
    <citation type="submission" date="2020-05" db="UniProtKB">
        <authorList>
            <consortium name="EnsemblMetazoa"/>
        </authorList>
    </citation>
    <scope>IDENTIFICATION</scope>
    <source>
        <strain evidence="3">TTRI</strain>
    </source>
</reference>
<evidence type="ECO:0000313" key="3">
    <source>
        <dbReference type="EnsemblMetazoa" id="GAUT022834-PA"/>
    </source>
</evidence>
<evidence type="ECO:0000256" key="2">
    <source>
        <dbReference type="SAM" id="Phobius"/>
    </source>
</evidence>
<dbReference type="Proteomes" id="UP000078200">
    <property type="component" value="Unassembled WGS sequence"/>
</dbReference>
<organism evidence="3 4">
    <name type="scientific">Glossina austeni</name>
    <name type="common">Savannah tsetse fly</name>
    <dbReference type="NCBI Taxonomy" id="7395"/>
    <lineage>
        <taxon>Eukaryota</taxon>
        <taxon>Metazoa</taxon>
        <taxon>Ecdysozoa</taxon>
        <taxon>Arthropoda</taxon>
        <taxon>Hexapoda</taxon>
        <taxon>Insecta</taxon>
        <taxon>Pterygota</taxon>
        <taxon>Neoptera</taxon>
        <taxon>Endopterygota</taxon>
        <taxon>Diptera</taxon>
        <taxon>Brachycera</taxon>
        <taxon>Muscomorpha</taxon>
        <taxon>Hippoboscoidea</taxon>
        <taxon>Glossinidae</taxon>
        <taxon>Glossina</taxon>
    </lineage>
</organism>